<dbReference type="HAMAP" id="MF_01161">
    <property type="entry name" value="tRNA_Ile_lys_synt"/>
    <property type="match status" value="1"/>
</dbReference>
<evidence type="ECO:0000256" key="2">
    <source>
        <dbReference type="ARBA" id="ARBA00022490"/>
    </source>
</evidence>
<evidence type="ECO:0000256" key="4">
    <source>
        <dbReference type="ARBA" id="ARBA00022694"/>
    </source>
</evidence>
<evidence type="ECO:0000313" key="11">
    <source>
        <dbReference type="Proteomes" id="UP000824260"/>
    </source>
</evidence>
<evidence type="ECO:0000256" key="5">
    <source>
        <dbReference type="ARBA" id="ARBA00022741"/>
    </source>
</evidence>
<accession>A0A9D0ZJR8</accession>
<comment type="caution">
    <text evidence="10">The sequence shown here is derived from an EMBL/GenBank/DDBJ whole genome shotgun (WGS) entry which is preliminary data.</text>
</comment>
<comment type="similarity">
    <text evidence="8">Belongs to the tRNA(Ile)-lysidine synthase family.</text>
</comment>
<comment type="catalytic activity">
    <reaction evidence="7 8">
        <text>cytidine(34) in tRNA(Ile2) + L-lysine + ATP = lysidine(34) in tRNA(Ile2) + AMP + diphosphate + H(+)</text>
        <dbReference type="Rhea" id="RHEA:43744"/>
        <dbReference type="Rhea" id="RHEA-COMP:10625"/>
        <dbReference type="Rhea" id="RHEA-COMP:10670"/>
        <dbReference type="ChEBI" id="CHEBI:15378"/>
        <dbReference type="ChEBI" id="CHEBI:30616"/>
        <dbReference type="ChEBI" id="CHEBI:32551"/>
        <dbReference type="ChEBI" id="CHEBI:33019"/>
        <dbReference type="ChEBI" id="CHEBI:82748"/>
        <dbReference type="ChEBI" id="CHEBI:83665"/>
        <dbReference type="ChEBI" id="CHEBI:456215"/>
        <dbReference type="EC" id="6.3.4.19"/>
    </reaction>
</comment>
<evidence type="ECO:0000256" key="1">
    <source>
        <dbReference type="ARBA" id="ARBA00004496"/>
    </source>
</evidence>
<sequence>MDQRTLTLDIAPAAGKRVLVALSGGADSVALLLSLLECGVDVCAAHLEHGIRGGTSVADMDFCQALCARLGVPLYCERVCVADERRQGEGMEAAARRLRYAFLRRSKGQAGAQLIATAHHAGDQAETVLMHLLRGAGPEGAAGMRVLDGDLWRPLLWASKQDLVSFLRARGQDWREDESNRVADTPRNVLRLEILPRLERLYPGAGRALCRFAETQGIEDAHVAQEAARWDEETRRSLPNGGFWPLRVAPDEAILRRFWRAKLGGNATWERIRFLTALCLWPRGGTTLPDGRYVEKTENGLYILEADAAFPEPVPLRLEGQTELPGLALFRAHACAPEPVRGDPFAQALSRPALAGATIRFRREGDWIRPLGMRGRKLLSDYLTDRKIDRPLRDCLPLIARGNEVLWAVGVGISETCALRARTEAVRLECIPQMAVYQYFFGGTKDEE</sequence>
<gene>
    <name evidence="8 10" type="primary">tilS</name>
    <name evidence="10" type="ORF">IAA52_01910</name>
</gene>
<comment type="domain">
    <text evidence="8">The N-terminal region contains the highly conserved SGGXDS motif, predicted to be a P-loop motif involved in ATP binding.</text>
</comment>
<dbReference type="Pfam" id="PF01171">
    <property type="entry name" value="ATP_bind_3"/>
    <property type="match status" value="1"/>
</dbReference>
<dbReference type="SUPFAM" id="SSF56037">
    <property type="entry name" value="PheT/TilS domain"/>
    <property type="match status" value="1"/>
</dbReference>
<dbReference type="InterPro" id="IPR011063">
    <property type="entry name" value="TilS/TtcA_N"/>
</dbReference>
<dbReference type="NCBIfam" id="TIGR02433">
    <property type="entry name" value="lysidine_TilS_C"/>
    <property type="match status" value="1"/>
</dbReference>
<comment type="function">
    <text evidence="8">Ligates lysine onto the cytidine present at position 34 of the AUA codon-specific tRNA(Ile) that contains the anticodon CAU, in an ATP-dependent manner. Cytidine is converted to lysidine, thus changing the amino acid specificity of the tRNA from methionine to isoleucine.</text>
</comment>
<evidence type="ECO:0000259" key="9">
    <source>
        <dbReference type="SMART" id="SM00977"/>
    </source>
</evidence>
<dbReference type="InterPro" id="IPR012094">
    <property type="entry name" value="tRNA_Ile_lys_synt"/>
</dbReference>
<dbReference type="SUPFAM" id="SSF52402">
    <property type="entry name" value="Adenine nucleotide alpha hydrolases-like"/>
    <property type="match status" value="1"/>
</dbReference>
<dbReference type="GO" id="GO:0006400">
    <property type="term" value="P:tRNA modification"/>
    <property type="evidence" value="ECO:0007669"/>
    <property type="project" value="UniProtKB-UniRule"/>
</dbReference>
<dbReference type="CDD" id="cd01992">
    <property type="entry name" value="TilS_N"/>
    <property type="match status" value="1"/>
</dbReference>
<evidence type="ECO:0000256" key="7">
    <source>
        <dbReference type="ARBA" id="ARBA00048539"/>
    </source>
</evidence>
<dbReference type="PANTHER" id="PTHR43033">
    <property type="entry name" value="TRNA(ILE)-LYSIDINE SYNTHASE-RELATED"/>
    <property type="match status" value="1"/>
</dbReference>
<dbReference type="AlphaFoldDB" id="A0A9D0ZJR8"/>
<keyword evidence="6 8" id="KW-0067">ATP-binding</keyword>
<dbReference type="EMBL" id="DVFZ01000020">
    <property type="protein sequence ID" value="HIQ81837.1"/>
    <property type="molecule type" value="Genomic_DNA"/>
</dbReference>
<dbReference type="GO" id="GO:0032267">
    <property type="term" value="F:tRNA(Ile)-lysidine synthase activity"/>
    <property type="evidence" value="ECO:0007669"/>
    <property type="project" value="UniProtKB-EC"/>
</dbReference>
<organism evidence="10 11">
    <name type="scientific">Candidatus Pullichristensenella stercorigallinarum</name>
    <dbReference type="NCBI Taxonomy" id="2840909"/>
    <lineage>
        <taxon>Bacteria</taxon>
        <taxon>Bacillati</taxon>
        <taxon>Bacillota</taxon>
        <taxon>Clostridia</taxon>
        <taxon>Candidatus Pullichristensenella</taxon>
    </lineage>
</organism>
<dbReference type="PANTHER" id="PTHR43033:SF1">
    <property type="entry name" value="TRNA(ILE)-LYSIDINE SYNTHASE-RELATED"/>
    <property type="match status" value="1"/>
</dbReference>
<keyword evidence="5 8" id="KW-0547">Nucleotide-binding</keyword>
<reference evidence="10" key="1">
    <citation type="submission" date="2020-10" db="EMBL/GenBank/DDBJ databases">
        <authorList>
            <person name="Gilroy R."/>
        </authorList>
    </citation>
    <scope>NUCLEOTIDE SEQUENCE</scope>
    <source>
        <strain evidence="10">ChiSjej6B24-2974</strain>
    </source>
</reference>
<feature type="domain" description="Lysidine-tRNA(Ile) synthetase C-terminal" evidence="9">
    <location>
        <begin position="357"/>
        <end position="430"/>
    </location>
</feature>
<evidence type="ECO:0000256" key="3">
    <source>
        <dbReference type="ARBA" id="ARBA00022598"/>
    </source>
</evidence>
<evidence type="ECO:0000256" key="6">
    <source>
        <dbReference type="ARBA" id="ARBA00022840"/>
    </source>
</evidence>
<proteinExistence type="inferred from homology"/>
<reference evidence="10" key="2">
    <citation type="journal article" date="2021" name="PeerJ">
        <title>Extensive microbial diversity within the chicken gut microbiome revealed by metagenomics and culture.</title>
        <authorList>
            <person name="Gilroy R."/>
            <person name="Ravi A."/>
            <person name="Getino M."/>
            <person name="Pursley I."/>
            <person name="Horton D.L."/>
            <person name="Alikhan N.F."/>
            <person name="Baker D."/>
            <person name="Gharbi K."/>
            <person name="Hall N."/>
            <person name="Watson M."/>
            <person name="Adriaenssens E.M."/>
            <person name="Foster-Nyarko E."/>
            <person name="Jarju S."/>
            <person name="Secka A."/>
            <person name="Antonio M."/>
            <person name="Oren A."/>
            <person name="Chaudhuri R.R."/>
            <person name="La Ragione R."/>
            <person name="Hildebrand F."/>
            <person name="Pallen M.J."/>
        </authorList>
    </citation>
    <scope>NUCLEOTIDE SEQUENCE</scope>
    <source>
        <strain evidence="10">ChiSjej6B24-2974</strain>
    </source>
</reference>
<evidence type="ECO:0000313" key="10">
    <source>
        <dbReference type="EMBL" id="HIQ81837.1"/>
    </source>
</evidence>
<name>A0A9D0ZJR8_9FIRM</name>
<protein>
    <recommendedName>
        <fullName evidence="8">tRNA(Ile)-lysidine synthase</fullName>
        <ecNumber evidence="8">6.3.4.19</ecNumber>
    </recommendedName>
    <alternativeName>
        <fullName evidence="8">tRNA(Ile)-2-lysyl-cytidine synthase</fullName>
    </alternativeName>
    <alternativeName>
        <fullName evidence="8">tRNA(Ile)-lysidine synthetase</fullName>
    </alternativeName>
</protein>
<dbReference type="InterPro" id="IPR012795">
    <property type="entry name" value="tRNA_Ile_lys_synt_N"/>
</dbReference>
<dbReference type="Proteomes" id="UP000824260">
    <property type="component" value="Unassembled WGS sequence"/>
</dbReference>
<dbReference type="SMART" id="SM00977">
    <property type="entry name" value="TilS_C"/>
    <property type="match status" value="1"/>
</dbReference>
<dbReference type="EC" id="6.3.4.19" evidence="8"/>
<keyword evidence="2 8" id="KW-0963">Cytoplasm</keyword>
<dbReference type="Pfam" id="PF11734">
    <property type="entry name" value="TilS_C"/>
    <property type="match status" value="1"/>
</dbReference>
<evidence type="ECO:0000256" key="8">
    <source>
        <dbReference type="HAMAP-Rule" id="MF_01161"/>
    </source>
</evidence>
<dbReference type="GO" id="GO:0005737">
    <property type="term" value="C:cytoplasm"/>
    <property type="evidence" value="ECO:0007669"/>
    <property type="project" value="UniProtKB-SubCell"/>
</dbReference>
<dbReference type="InterPro" id="IPR012796">
    <property type="entry name" value="Lysidine-tRNA-synth_C"/>
</dbReference>
<dbReference type="NCBIfam" id="TIGR02432">
    <property type="entry name" value="lysidine_TilS_N"/>
    <property type="match status" value="1"/>
</dbReference>
<comment type="subcellular location">
    <subcellularLocation>
        <location evidence="1 8">Cytoplasm</location>
    </subcellularLocation>
</comment>
<feature type="binding site" evidence="8">
    <location>
        <begin position="23"/>
        <end position="28"/>
    </location>
    <ligand>
        <name>ATP</name>
        <dbReference type="ChEBI" id="CHEBI:30616"/>
    </ligand>
</feature>
<keyword evidence="4 8" id="KW-0819">tRNA processing</keyword>
<keyword evidence="3 8" id="KW-0436">Ligase</keyword>
<dbReference type="GO" id="GO:0005524">
    <property type="term" value="F:ATP binding"/>
    <property type="evidence" value="ECO:0007669"/>
    <property type="project" value="UniProtKB-UniRule"/>
</dbReference>
<dbReference type="Gene3D" id="3.40.50.620">
    <property type="entry name" value="HUPs"/>
    <property type="match status" value="1"/>
</dbReference>
<dbReference type="InterPro" id="IPR014729">
    <property type="entry name" value="Rossmann-like_a/b/a_fold"/>
</dbReference>